<gene>
    <name evidence="7" type="ORF">K7432_006186</name>
</gene>
<protein>
    <recommendedName>
        <fullName evidence="6">G-protein coupled receptors family 1 profile domain-containing protein</fullName>
    </recommendedName>
</protein>
<evidence type="ECO:0000256" key="4">
    <source>
        <dbReference type="ARBA" id="ARBA00023136"/>
    </source>
</evidence>
<keyword evidence="3 5" id="KW-1133">Transmembrane helix</keyword>
<organism evidence="7 8">
    <name type="scientific">Basidiobolus ranarum</name>
    <dbReference type="NCBI Taxonomy" id="34480"/>
    <lineage>
        <taxon>Eukaryota</taxon>
        <taxon>Fungi</taxon>
        <taxon>Fungi incertae sedis</taxon>
        <taxon>Zoopagomycota</taxon>
        <taxon>Entomophthoromycotina</taxon>
        <taxon>Basidiobolomycetes</taxon>
        <taxon>Basidiobolales</taxon>
        <taxon>Basidiobolaceae</taxon>
        <taxon>Basidiobolus</taxon>
    </lineage>
</organism>
<evidence type="ECO:0000256" key="5">
    <source>
        <dbReference type="SAM" id="Phobius"/>
    </source>
</evidence>
<feature type="domain" description="G-protein coupled receptors family 1 profile" evidence="6">
    <location>
        <begin position="16"/>
        <end position="336"/>
    </location>
</feature>
<evidence type="ECO:0000256" key="3">
    <source>
        <dbReference type="ARBA" id="ARBA00022989"/>
    </source>
</evidence>
<evidence type="ECO:0000313" key="7">
    <source>
        <dbReference type="EMBL" id="KAK9717449.1"/>
    </source>
</evidence>
<accession>A0ABR2W210</accession>
<proteinExistence type="predicted"/>
<sequence length="359" mass="40251">MLNTFTGVSLFGSGISCFSCLIALLLASPTRSLRHMLVVSLLLTDFVAYGNEFVSSLLSIYYTGLPTTYCKINGLIETLTSEGSDFTILGIALVTFVCLRNPLPWLQNTSRLQQNRVFVFVAIWTYPVLLTTILAVNNMFSQVSETWCWISSEPEWVRLVFGSGIQVLIFLAISVLYSFLFVHLNHAQSFLRSMEDSFACITDEICDGNTEDTYNSSSAPTELGIIASPQASYSPDAIDTKSQNEYFYSPPPKEASTLMCPAINRSKINIVTNTTSSAKKLLKTMRLMSLYPIVYIILWCPLIVYRILQMLGYTSPNLEYLLLVKVFIGAANAILYGCTEDVRHQLKVKLNRIQKILKY</sequence>
<dbReference type="InterPro" id="IPR023041">
    <property type="entry name" value="Glucose_rcpt_Git3-like_N"/>
</dbReference>
<dbReference type="Gene3D" id="1.20.1070.10">
    <property type="entry name" value="Rhodopsin 7-helix transmembrane proteins"/>
    <property type="match status" value="1"/>
</dbReference>
<dbReference type="Proteomes" id="UP001479436">
    <property type="component" value="Unassembled WGS sequence"/>
</dbReference>
<feature type="transmembrane region" description="Helical" evidence="5">
    <location>
        <begin position="156"/>
        <end position="184"/>
    </location>
</feature>
<dbReference type="InterPro" id="IPR017452">
    <property type="entry name" value="GPCR_Rhodpsn_7TM"/>
</dbReference>
<keyword evidence="2 5" id="KW-0812">Transmembrane</keyword>
<feature type="transmembrane region" description="Helical" evidence="5">
    <location>
        <begin position="6"/>
        <end position="26"/>
    </location>
</feature>
<dbReference type="PROSITE" id="PS50262">
    <property type="entry name" value="G_PROTEIN_RECEP_F1_2"/>
    <property type="match status" value="1"/>
</dbReference>
<evidence type="ECO:0000256" key="2">
    <source>
        <dbReference type="ARBA" id="ARBA00022692"/>
    </source>
</evidence>
<evidence type="ECO:0000313" key="8">
    <source>
        <dbReference type="Proteomes" id="UP001479436"/>
    </source>
</evidence>
<evidence type="ECO:0000259" key="6">
    <source>
        <dbReference type="PROSITE" id="PS50262"/>
    </source>
</evidence>
<dbReference type="SUPFAM" id="SSF81321">
    <property type="entry name" value="Family A G protein-coupled receptor-like"/>
    <property type="match status" value="1"/>
</dbReference>
<comment type="caution">
    <text evidence="7">The sequence shown here is derived from an EMBL/GenBank/DDBJ whole genome shotgun (WGS) entry which is preliminary data.</text>
</comment>
<dbReference type="PANTHER" id="PTHR23112:SF0">
    <property type="entry name" value="TRANSMEMBRANE PROTEIN 116"/>
    <property type="match status" value="1"/>
</dbReference>
<feature type="transmembrane region" description="Helical" evidence="5">
    <location>
        <begin position="320"/>
        <end position="339"/>
    </location>
</feature>
<evidence type="ECO:0000256" key="1">
    <source>
        <dbReference type="ARBA" id="ARBA00004141"/>
    </source>
</evidence>
<dbReference type="PANTHER" id="PTHR23112">
    <property type="entry name" value="G PROTEIN-COUPLED RECEPTOR 157-RELATED"/>
    <property type="match status" value="1"/>
</dbReference>
<keyword evidence="8" id="KW-1185">Reference proteome</keyword>
<name>A0ABR2W210_9FUNG</name>
<dbReference type="EMBL" id="JASJQH010007141">
    <property type="protein sequence ID" value="KAK9717449.1"/>
    <property type="molecule type" value="Genomic_DNA"/>
</dbReference>
<dbReference type="Pfam" id="PF11710">
    <property type="entry name" value="Git3"/>
    <property type="match status" value="1"/>
</dbReference>
<keyword evidence="4 5" id="KW-0472">Membrane</keyword>
<feature type="transmembrane region" description="Helical" evidence="5">
    <location>
        <begin position="117"/>
        <end position="136"/>
    </location>
</feature>
<comment type="subcellular location">
    <subcellularLocation>
        <location evidence="1">Membrane</location>
        <topology evidence="1">Multi-pass membrane protein</topology>
    </subcellularLocation>
</comment>
<reference evidence="7 8" key="1">
    <citation type="submission" date="2023-04" db="EMBL/GenBank/DDBJ databases">
        <title>Genome of Basidiobolus ranarum AG-B5.</title>
        <authorList>
            <person name="Stajich J.E."/>
            <person name="Carter-House D."/>
            <person name="Gryganskyi A."/>
        </authorList>
    </citation>
    <scope>NUCLEOTIDE SEQUENCE [LARGE SCALE GENOMIC DNA]</scope>
    <source>
        <strain evidence="7 8">AG-B5</strain>
    </source>
</reference>
<feature type="transmembrane region" description="Helical" evidence="5">
    <location>
        <begin position="289"/>
        <end position="308"/>
    </location>
</feature>